<comment type="caution">
    <text evidence="1">The sequence shown here is derived from an EMBL/GenBank/DDBJ whole genome shotgun (WGS) entry which is preliminary data.</text>
</comment>
<dbReference type="RefSeq" id="XP_018704251.1">
    <property type="nucleotide sequence ID" value="XM_018848525.1"/>
</dbReference>
<dbReference type="AlphaFoldDB" id="A0A167VW52"/>
<sequence length="206" mass="22913">MSTFNQRNPKDVEDENVQVVNDNCDAIKDHYASLKAAEPAAKELKMPKEVALLPRKWLAILETRKPAMLPSPTDHGVVLDYKRKAYAKIVPEHAQPLALSLLLDVAVREPLYSSSINFQRALDIWMLIDMLYHGPALTESGRVEVLEGVIPFIMHRKKPKPGEPVPHVLEKFVQHQLSTLQRLCGEIASSPSEDEAEGTGSGCETA</sequence>
<dbReference type="GeneID" id="30021212"/>
<accession>A0A167VW52</accession>
<reference evidence="1 2" key="1">
    <citation type="journal article" date="2016" name="Genome Biol. Evol.">
        <title>Divergent and convergent evolution of fungal pathogenicity.</title>
        <authorList>
            <person name="Shang Y."/>
            <person name="Xiao G."/>
            <person name="Zheng P."/>
            <person name="Cen K."/>
            <person name="Zhan S."/>
            <person name="Wang C."/>
        </authorList>
    </citation>
    <scope>NUCLEOTIDE SEQUENCE [LARGE SCALE GENOMIC DNA]</scope>
    <source>
        <strain evidence="1 2">ARSEF 2679</strain>
    </source>
</reference>
<name>A0A167VW52_CORFA</name>
<evidence type="ECO:0000313" key="1">
    <source>
        <dbReference type="EMBL" id="OAA63044.1"/>
    </source>
</evidence>
<dbReference type="EMBL" id="AZHB01000011">
    <property type="protein sequence ID" value="OAA63044.1"/>
    <property type="molecule type" value="Genomic_DNA"/>
</dbReference>
<proteinExistence type="predicted"/>
<protein>
    <submittedName>
        <fullName evidence="1">Uncharacterized protein</fullName>
    </submittedName>
</protein>
<dbReference type="Proteomes" id="UP000076744">
    <property type="component" value="Unassembled WGS sequence"/>
</dbReference>
<evidence type="ECO:0000313" key="2">
    <source>
        <dbReference type="Proteomes" id="UP000076744"/>
    </source>
</evidence>
<organism evidence="1 2">
    <name type="scientific">Cordyceps fumosorosea (strain ARSEF 2679)</name>
    <name type="common">Isaria fumosorosea</name>
    <dbReference type="NCBI Taxonomy" id="1081104"/>
    <lineage>
        <taxon>Eukaryota</taxon>
        <taxon>Fungi</taxon>
        <taxon>Dikarya</taxon>
        <taxon>Ascomycota</taxon>
        <taxon>Pezizomycotina</taxon>
        <taxon>Sordariomycetes</taxon>
        <taxon>Hypocreomycetidae</taxon>
        <taxon>Hypocreales</taxon>
        <taxon>Cordycipitaceae</taxon>
        <taxon>Cordyceps</taxon>
    </lineage>
</organism>
<gene>
    <name evidence="1" type="ORF">ISF_04920</name>
</gene>
<keyword evidence="2" id="KW-1185">Reference proteome</keyword>